<keyword evidence="2" id="KW-1185">Reference proteome</keyword>
<accession>A0A4R7D5H2</accession>
<protein>
    <submittedName>
        <fullName evidence="1">Uncharacterized protein</fullName>
    </submittedName>
</protein>
<gene>
    <name evidence="1" type="ORF">DFQ03_2207</name>
</gene>
<evidence type="ECO:0000313" key="2">
    <source>
        <dbReference type="Proteomes" id="UP000295274"/>
    </source>
</evidence>
<sequence>MLHRVMKVIIHVDVFVNKKYGMLALLFYFTRISAE</sequence>
<dbReference type="EMBL" id="SNZW01000015">
    <property type="protein sequence ID" value="TDS14136.1"/>
    <property type="molecule type" value="Genomic_DNA"/>
</dbReference>
<evidence type="ECO:0000313" key="1">
    <source>
        <dbReference type="EMBL" id="TDS14136.1"/>
    </source>
</evidence>
<proteinExistence type="predicted"/>
<name>A0A4R7D5H2_9FLAO</name>
<dbReference type="AlphaFoldDB" id="A0A4R7D5H2"/>
<dbReference type="Proteomes" id="UP000295274">
    <property type="component" value="Unassembled WGS sequence"/>
</dbReference>
<organism evidence="1 2">
    <name type="scientific">Maribacter caenipelagi</name>
    <dbReference type="NCBI Taxonomy" id="1447781"/>
    <lineage>
        <taxon>Bacteria</taxon>
        <taxon>Pseudomonadati</taxon>
        <taxon>Bacteroidota</taxon>
        <taxon>Flavobacteriia</taxon>
        <taxon>Flavobacteriales</taxon>
        <taxon>Flavobacteriaceae</taxon>
        <taxon>Maribacter</taxon>
    </lineage>
</organism>
<comment type="caution">
    <text evidence="1">The sequence shown here is derived from an EMBL/GenBank/DDBJ whole genome shotgun (WGS) entry which is preliminary data.</text>
</comment>
<reference evidence="1 2" key="1">
    <citation type="submission" date="2019-03" db="EMBL/GenBank/DDBJ databases">
        <title>Genomic Encyclopedia of Type Strains, Phase III (KMG-III): the genomes of soil and plant-associated and newly described type strains.</title>
        <authorList>
            <person name="Whitman W."/>
        </authorList>
    </citation>
    <scope>NUCLEOTIDE SEQUENCE [LARGE SCALE GENOMIC DNA]</scope>
    <source>
        <strain evidence="1 2">CECT 8455</strain>
    </source>
</reference>